<dbReference type="RefSeq" id="WP_346245809.1">
    <property type="nucleotide sequence ID" value="NZ_JBDIZK010000003.1"/>
</dbReference>
<feature type="signal peptide" evidence="1">
    <location>
        <begin position="1"/>
        <end position="22"/>
    </location>
</feature>
<feature type="chain" id="PRO_5047025159" description="Secreted protein" evidence="1">
    <location>
        <begin position="23"/>
        <end position="164"/>
    </location>
</feature>
<evidence type="ECO:0000313" key="2">
    <source>
        <dbReference type="EMBL" id="MEN3746812.1"/>
    </source>
</evidence>
<evidence type="ECO:0000256" key="1">
    <source>
        <dbReference type="SAM" id="SignalP"/>
    </source>
</evidence>
<dbReference type="EMBL" id="JBDIZK010000003">
    <property type="protein sequence ID" value="MEN3746812.1"/>
    <property type="molecule type" value="Genomic_DNA"/>
</dbReference>
<organism evidence="2 3">
    <name type="scientific">Sphingomonas rustica</name>
    <dbReference type="NCBI Taxonomy" id="3103142"/>
    <lineage>
        <taxon>Bacteria</taxon>
        <taxon>Pseudomonadati</taxon>
        <taxon>Pseudomonadota</taxon>
        <taxon>Alphaproteobacteria</taxon>
        <taxon>Sphingomonadales</taxon>
        <taxon>Sphingomonadaceae</taxon>
        <taxon>Sphingomonas</taxon>
    </lineage>
</organism>
<accession>A0ABV0B6I0</accession>
<sequence>MRIMVRAGVRTSIRLAAIAALAASTLAAASAQTTPDRGTVALGRLAAKDLDVGTPGGKAFLGVIGGTNSCAPPNGPLPGFERLCSWSATNADDDFDMMVGINDNRIVSVLTSWPRQLPAATWSCEAFAPDSDGPGLSICSVKSASVQDRAHWAKGWRDYLNSVS</sequence>
<name>A0ABV0B6I0_9SPHN</name>
<proteinExistence type="predicted"/>
<dbReference type="Proteomes" id="UP001427805">
    <property type="component" value="Unassembled WGS sequence"/>
</dbReference>
<evidence type="ECO:0008006" key="4">
    <source>
        <dbReference type="Google" id="ProtNLM"/>
    </source>
</evidence>
<keyword evidence="1" id="KW-0732">Signal</keyword>
<comment type="caution">
    <text evidence="2">The sequence shown here is derived from an EMBL/GenBank/DDBJ whole genome shotgun (WGS) entry which is preliminary data.</text>
</comment>
<reference evidence="2 3" key="1">
    <citation type="submission" date="2024-05" db="EMBL/GenBank/DDBJ databases">
        <title>Sphingomonas sp. HF-S3 16S ribosomal RNA gene Genome sequencing and assembly.</title>
        <authorList>
            <person name="Lee H."/>
        </authorList>
    </citation>
    <scope>NUCLEOTIDE SEQUENCE [LARGE SCALE GENOMIC DNA]</scope>
    <source>
        <strain evidence="2 3">HF-S3</strain>
    </source>
</reference>
<evidence type="ECO:0000313" key="3">
    <source>
        <dbReference type="Proteomes" id="UP001427805"/>
    </source>
</evidence>
<keyword evidence="3" id="KW-1185">Reference proteome</keyword>
<protein>
    <recommendedName>
        <fullName evidence="4">Secreted protein</fullName>
    </recommendedName>
</protein>
<gene>
    <name evidence="2" type="ORF">TPR58_06520</name>
</gene>